<feature type="domain" description="Autotransporter" evidence="2">
    <location>
        <begin position="64"/>
        <end position="336"/>
    </location>
</feature>
<reference evidence="3" key="2">
    <citation type="submission" date="2023-01" db="EMBL/GenBank/DDBJ databases">
        <authorList>
            <person name="Sun Q."/>
            <person name="Evtushenko L."/>
        </authorList>
    </citation>
    <scope>NUCLEOTIDE SEQUENCE</scope>
    <source>
        <strain evidence="3">VKM B-2347</strain>
    </source>
</reference>
<dbReference type="EMBL" id="BSFI01000002">
    <property type="protein sequence ID" value="GLK66805.1"/>
    <property type="molecule type" value="Genomic_DNA"/>
</dbReference>
<organism evidence="3 4">
    <name type="scientific">Hansschlegelia plantiphila</name>
    <dbReference type="NCBI Taxonomy" id="374655"/>
    <lineage>
        <taxon>Bacteria</taxon>
        <taxon>Pseudomonadati</taxon>
        <taxon>Pseudomonadota</taxon>
        <taxon>Alphaproteobacteria</taxon>
        <taxon>Hyphomicrobiales</taxon>
        <taxon>Methylopilaceae</taxon>
        <taxon>Hansschlegelia</taxon>
    </lineage>
</organism>
<dbReference type="AlphaFoldDB" id="A0A9W6MUL5"/>
<evidence type="ECO:0000259" key="2">
    <source>
        <dbReference type="PROSITE" id="PS51208"/>
    </source>
</evidence>
<protein>
    <recommendedName>
        <fullName evidence="2">Autotransporter domain-containing protein</fullName>
    </recommendedName>
</protein>
<dbReference type="Gene3D" id="2.40.128.130">
    <property type="entry name" value="Autotransporter beta-domain"/>
    <property type="match status" value="1"/>
</dbReference>
<name>A0A9W6MUL5_9HYPH</name>
<feature type="signal peptide" evidence="1">
    <location>
        <begin position="1"/>
        <end position="26"/>
    </location>
</feature>
<dbReference type="PROSITE" id="PS51208">
    <property type="entry name" value="AUTOTRANSPORTER"/>
    <property type="match status" value="1"/>
</dbReference>
<accession>A0A9W6MUL5</accession>
<keyword evidence="4" id="KW-1185">Reference proteome</keyword>
<dbReference type="InterPro" id="IPR036709">
    <property type="entry name" value="Autotransporte_beta_dom_sf"/>
</dbReference>
<keyword evidence="1" id="KW-0732">Signal</keyword>
<dbReference type="Proteomes" id="UP001143372">
    <property type="component" value="Unassembled WGS sequence"/>
</dbReference>
<sequence length="336" mass="34501">MMAFIKPGAGLVLGAIAALCAAPALADDLRSTQVLVEGGIFLAHSETEAAFARLDAPRPTDAALIPKPTAYWETGGASFGQAERTRRIGSSGSTTQLRLGVDRDLGGGLIVGAATSAGFGSVGSGDLGAQAIGQHADVYGRIDRGRFFTKVLFGGSLFDFSAIDRGSDGAKSSADALSMGARTAAQLGANFTLRGVKLTPTVALAAYANRLGAYDECGGGQPLSFDARTATAAIGSFRLTGQRNFRLDPRHTVDLHGFVGAEDVLGYGSSRAVAVDQTGARQRLAREIAPTGRGLVSGVGVGTTLAPGVSMTVDYDYGRRDSIATHASRARLGVSF</sequence>
<evidence type="ECO:0000313" key="3">
    <source>
        <dbReference type="EMBL" id="GLK66805.1"/>
    </source>
</evidence>
<proteinExistence type="predicted"/>
<dbReference type="SMART" id="SM00869">
    <property type="entry name" value="Autotransporter"/>
    <property type="match status" value="1"/>
</dbReference>
<evidence type="ECO:0000313" key="4">
    <source>
        <dbReference type="Proteomes" id="UP001143372"/>
    </source>
</evidence>
<dbReference type="InterPro" id="IPR005546">
    <property type="entry name" value="Autotransporte_beta"/>
</dbReference>
<gene>
    <name evidence="3" type="ORF">GCM10008179_04430</name>
</gene>
<evidence type="ECO:0000256" key="1">
    <source>
        <dbReference type="SAM" id="SignalP"/>
    </source>
</evidence>
<feature type="chain" id="PRO_5040984742" description="Autotransporter domain-containing protein" evidence="1">
    <location>
        <begin position="27"/>
        <end position="336"/>
    </location>
</feature>
<dbReference type="Pfam" id="PF03797">
    <property type="entry name" value="Autotransporter"/>
    <property type="match status" value="1"/>
</dbReference>
<dbReference type="SUPFAM" id="SSF103515">
    <property type="entry name" value="Autotransporter"/>
    <property type="match status" value="1"/>
</dbReference>
<reference evidence="3" key="1">
    <citation type="journal article" date="2014" name="Int. J. Syst. Evol. Microbiol.">
        <title>Complete genome sequence of Corynebacterium casei LMG S-19264T (=DSM 44701T), isolated from a smear-ripened cheese.</title>
        <authorList>
            <consortium name="US DOE Joint Genome Institute (JGI-PGF)"/>
            <person name="Walter F."/>
            <person name="Albersmeier A."/>
            <person name="Kalinowski J."/>
            <person name="Ruckert C."/>
        </authorList>
    </citation>
    <scope>NUCLEOTIDE SEQUENCE</scope>
    <source>
        <strain evidence="3">VKM B-2347</strain>
    </source>
</reference>
<comment type="caution">
    <text evidence="3">The sequence shown here is derived from an EMBL/GenBank/DDBJ whole genome shotgun (WGS) entry which is preliminary data.</text>
</comment>